<proteinExistence type="predicted"/>
<dbReference type="Proteomes" id="UP000183997">
    <property type="component" value="Unassembled WGS sequence"/>
</dbReference>
<sequence length="62" mass="7129">MTLALKNSQDLIPLQPCEKRNLTYLLLLKEYLLLGLKMCPLSSETIYLTTFLTQLCVLSHML</sequence>
<gene>
    <name evidence="1" type="ORF">SAMN02745123_03608</name>
</gene>
<evidence type="ECO:0000313" key="1">
    <source>
        <dbReference type="EMBL" id="SHK92527.1"/>
    </source>
</evidence>
<accession>A0A1M6WFP4</accession>
<evidence type="ECO:0000313" key="2">
    <source>
        <dbReference type="Proteomes" id="UP000183997"/>
    </source>
</evidence>
<reference evidence="2" key="1">
    <citation type="submission" date="2016-11" db="EMBL/GenBank/DDBJ databases">
        <authorList>
            <person name="Varghese N."/>
            <person name="Submissions S."/>
        </authorList>
    </citation>
    <scope>NUCLEOTIDE SEQUENCE [LARGE SCALE GENOMIC DNA]</scope>
    <source>
        <strain evidence="2">DSM 10349</strain>
    </source>
</reference>
<dbReference type="EMBL" id="FRAR01000030">
    <property type="protein sequence ID" value="SHK92527.1"/>
    <property type="molecule type" value="Genomic_DNA"/>
</dbReference>
<keyword evidence="2" id="KW-1185">Reference proteome</keyword>
<dbReference type="AlphaFoldDB" id="A0A1M6WFP4"/>
<protein>
    <submittedName>
        <fullName evidence="1">Uncharacterized protein</fullName>
    </submittedName>
</protein>
<organism evidence="1 2">
    <name type="scientific">Desulforamulus aeronauticus DSM 10349</name>
    <dbReference type="NCBI Taxonomy" id="1121421"/>
    <lineage>
        <taxon>Bacteria</taxon>
        <taxon>Bacillati</taxon>
        <taxon>Bacillota</taxon>
        <taxon>Clostridia</taxon>
        <taxon>Eubacteriales</taxon>
        <taxon>Peptococcaceae</taxon>
        <taxon>Desulforamulus</taxon>
    </lineage>
</organism>
<name>A0A1M6WFP4_9FIRM</name>